<feature type="compositionally biased region" description="Low complexity" evidence="1">
    <location>
        <begin position="8"/>
        <end position="25"/>
    </location>
</feature>
<sequence>MKGKKSKASSPKSHTSGTPSSSSKKGPNKTVRKTVLKVNSPKSPKTSSPKSPKTSSPKSPKTSPKNQEKTPKKNQSPKTKMSPGMKKPSASMSPMKGSPRLSLKDKVKKDNFQNILAKIYNEYDDMKQYNKFWRSELENRGWQCSVAAKPRD</sequence>
<name>A0A9P1GEP9_9DINO</name>
<reference evidence="3" key="2">
    <citation type="submission" date="2024-04" db="EMBL/GenBank/DDBJ databases">
        <authorList>
            <person name="Chen Y."/>
            <person name="Shah S."/>
            <person name="Dougan E. K."/>
            <person name="Thang M."/>
            <person name="Chan C."/>
        </authorList>
    </citation>
    <scope>NUCLEOTIDE SEQUENCE [LARGE SCALE GENOMIC DNA]</scope>
</reference>
<dbReference type="EMBL" id="CAMXCT030005049">
    <property type="protein sequence ID" value="CAL4798543.1"/>
    <property type="molecule type" value="Genomic_DNA"/>
</dbReference>
<comment type="caution">
    <text evidence="2">The sequence shown here is derived from an EMBL/GenBank/DDBJ whole genome shotgun (WGS) entry which is preliminary data.</text>
</comment>
<protein>
    <submittedName>
        <fullName evidence="2">Uncharacterized protein</fullName>
    </submittedName>
</protein>
<evidence type="ECO:0000313" key="3">
    <source>
        <dbReference type="EMBL" id="CAL1164606.1"/>
    </source>
</evidence>
<evidence type="ECO:0000313" key="4">
    <source>
        <dbReference type="Proteomes" id="UP001152797"/>
    </source>
</evidence>
<keyword evidence="4" id="KW-1185">Reference proteome</keyword>
<dbReference type="Proteomes" id="UP001152797">
    <property type="component" value="Unassembled WGS sequence"/>
</dbReference>
<evidence type="ECO:0000256" key="1">
    <source>
        <dbReference type="SAM" id="MobiDB-lite"/>
    </source>
</evidence>
<proteinExistence type="predicted"/>
<evidence type="ECO:0000313" key="2">
    <source>
        <dbReference type="EMBL" id="CAI4011231.1"/>
    </source>
</evidence>
<organism evidence="2">
    <name type="scientific">Cladocopium goreaui</name>
    <dbReference type="NCBI Taxonomy" id="2562237"/>
    <lineage>
        <taxon>Eukaryota</taxon>
        <taxon>Sar</taxon>
        <taxon>Alveolata</taxon>
        <taxon>Dinophyceae</taxon>
        <taxon>Suessiales</taxon>
        <taxon>Symbiodiniaceae</taxon>
        <taxon>Cladocopium</taxon>
    </lineage>
</organism>
<accession>A0A9P1GEP9</accession>
<gene>
    <name evidence="2" type="ORF">C1SCF055_LOCUS36412</name>
</gene>
<feature type="compositionally biased region" description="Basic residues" evidence="1">
    <location>
        <begin position="26"/>
        <end position="35"/>
    </location>
</feature>
<reference evidence="2" key="1">
    <citation type="submission" date="2022-10" db="EMBL/GenBank/DDBJ databases">
        <authorList>
            <person name="Chen Y."/>
            <person name="Dougan E. K."/>
            <person name="Chan C."/>
            <person name="Rhodes N."/>
            <person name="Thang M."/>
        </authorList>
    </citation>
    <scope>NUCLEOTIDE SEQUENCE</scope>
</reference>
<dbReference type="EMBL" id="CAMXCT020005049">
    <property type="protein sequence ID" value="CAL1164606.1"/>
    <property type="molecule type" value="Genomic_DNA"/>
</dbReference>
<dbReference type="AlphaFoldDB" id="A0A9P1GEP9"/>
<feature type="region of interest" description="Disordered" evidence="1">
    <location>
        <begin position="1"/>
        <end position="108"/>
    </location>
</feature>
<dbReference type="EMBL" id="CAMXCT010005049">
    <property type="protein sequence ID" value="CAI4011231.1"/>
    <property type="molecule type" value="Genomic_DNA"/>
</dbReference>
<feature type="compositionally biased region" description="Low complexity" evidence="1">
    <location>
        <begin position="40"/>
        <end position="65"/>
    </location>
</feature>